<feature type="signal peptide" evidence="2">
    <location>
        <begin position="1"/>
        <end position="28"/>
    </location>
</feature>
<comment type="caution">
    <text evidence="3">The sequence shown here is derived from an EMBL/GenBank/DDBJ whole genome shotgun (WGS) entry which is preliminary data.</text>
</comment>
<evidence type="ECO:0000256" key="2">
    <source>
        <dbReference type="SAM" id="SignalP"/>
    </source>
</evidence>
<evidence type="ECO:0000313" key="3">
    <source>
        <dbReference type="EMBL" id="GHH15223.1"/>
    </source>
</evidence>
<organism evidence="3 4">
    <name type="scientific">Sphingomonas glacialis</name>
    <dbReference type="NCBI Taxonomy" id="658225"/>
    <lineage>
        <taxon>Bacteria</taxon>
        <taxon>Pseudomonadati</taxon>
        <taxon>Pseudomonadota</taxon>
        <taxon>Alphaproteobacteria</taxon>
        <taxon>Sphingomonadales</taxon>
        <taxon>Sphingomonadaceae</taxon>
        <taxon>Sphingomonas</taxon>
    </lineage>
</organism>
<dbReference type="EMBL" id="BNAQ01000002">
    <property type="protein sequence ID" value="GHH15223.1"/>
    <property type="molecule type" value="Genomic_DNA"/>
</dbReference>
<reference evidence="4" key="1">
    <citation type="journal article" date="2019" name="Int. J. Syst. Evol. Microbiol.">
        <title>The Global Catalogue of Microorganisms (GCM) 10K type strain sequencing project: providing services to taxonomists for standard genome sequencing and annotation.</title>
        <authorList>
            <consortium name="The Broad Institute Genomics Platform"/>
            <consortium name="The Broad Institute Genome Sequencing Center for Infectious Disease"/>
            <person name="Wu L."/>
            <person name="Ma J."/>
        </authorList>
    </citation>
    <scope>NUCLEOTIDE SEQUENCE [LARGE SCALE GENOMIC DNA]</scope>
    <source>
        <strain evidence="4">CGMCC 1.8957</strain>
    </source>
</reference>
<sequence>MQWVWSVTSMSRKRVFLSVLVLPLALMACGKRDGERDLDTLDNELVDAGTGAPNSSDPAMTSALHDQIMVDPSLAQQSNANTVRPPAQPYSGGVPPVTIAQTAGGAAGTQGSAVSQRAKQAPAPASKDCPNCQAARNSLTLGALAANQTDKRTSACAGSMRYSAAWADRVPGDVPLYPGARVVEAAGADTAACHLRAVSFATNASLKTVIDWYYTRVTNAGFSADHQSDGAEHTLGGTRQRDGGAYVLFLTSRRDGGTDVDMVANNGR</sequence>
<evidence type="ECO:0008006" key="5">
    <source>
        <dbReference type="Google" id="ProtNLM"/>
    </source>
</evidence>
<gene>
    <name evidence="3" type="ORF">GCM10008023_17760</name>
</gene>
<dbReference type="Proteomes" id="UP000652430">
    <property type="component" value="Unassembled WGS sequence"/>
</dbReference>
<feature type="region of interest" description="Disordered" evidence="1">
    <location>
        <begin position="79"/>
        <end position="131"/>
    </location>
</feature>
<keyword evidence="4" id="KW-1185">Reference proteome</keyword>
<name>A0ABQ3LG39_9SPHN</name>
<evidence type="ECO:0000256" key="1">
    <source>
        <dbReference type="SAM" id="MobiDB-lite"/>
    </source>
</evidence>
<accession>A0ABQ3LG39</accession>
<keyword evidence="2" id="KW-0732">Signal</keyword>
<feature type="chain" id="PRO_5045826926" description="Lipoprotein" evidence="2">
    <location>
        <begin position="29"/>
        <end position="268"/>
    </location>
</feature>
<evidence type="ECO:0000313" key="4">
    <source>
        <dbReference type="Proteomes" id="UP000652430"/>
    </source>
</evidence>
<proteinExistence type="predicted"/>
<protein>
    <recommendedName>
        <fullName evidence="5">Lipoprotein</fullName>
    </recommendedName>
</protein>